<dbReference type="InterPro" id="IPR003172">
    <property type="entry name" value="ML_dom"/>
</dbReference>
<feature type="chain" id="PRO_5044759805" evidence="4">
    <location>
        <begin position="22"/>
        <end position="154"/>
    </location>
</feature>
<evidence type="ECO:0000256" key="4">
    <source>
        <dbReference type="SAM" id="SignalP"/>
    </source>
</evidence>
<dbReference type="GO" id="GO:0005576">
    <property type="term" value="C:extracellular region"/>
    <property type="evidence" value="ECO:0007669"/>
    <property type="project" value="UniProtKB-SubCell"/>
</dbReference>
<organism evidence="6 7">
    <name type="scientific">Cichlidogyrus casuarinus</name>
    <dbReference type="NCBI Taxonomy" id="1844966"/>
    <lineage>
        <taxon>Eukaryota</taxon>
        <taxon>Metazoa</taxon>
        <taxon>Spiralia</taxon>
        <taxon>Lophotrochozoa</taxon>
        <taxon>Platyhelminthes</taxon>
        <taxon>Monogenea</taxon>
        <taxon>Monopisthocotylea</taxon>
        <taxon>Dactylogyridea</taxon>
        <taxon>Ancyrocephalidae</taxon>
        <taxon>Cichlidogyrus</taxon>
    </lineage>
</organism>
<gene>
    <name evidence="6" type="primary">NPC2_3</name>
    <name evidence="6" type="ORF">Ciccas_013256</name>
</gene>
<dbReference type="FunFam" id="2.60.40.770:FF:000001">
    <property type="entry name" value="NPC intracellular cholesterol transporter 2"/>
    <property type="match status" value="1"/>
</dbReference>
<dbReference type="Pfam" id="PF02221">
    <property type="entry name" value="E1_DerP2_DerF2"/>
    <property type="match status" value="1"/>
</dbReference>
<sequence length="154" mass="16647">MVTKALVLVLAYCLFLSNVNASRFKDCGSKFSQVSAVDVSPCPSEPCPLIKNENSTVTITFNPTEDVSGGYAQVHGIIAHVPLPFNLPDTTLCPHLIPSGCPMAKGQKAIYNFTLPISSSYPSISVIIRWELVDQNGNDIVCVDFPAKIVSQFD</sequence>
<dbReference type="Proteomes" id="UP001626550">
    <property type="component" value="Unassembled WGS sequence"/>
</dbReference>
<dbReference type="AlphaFoldDB" id="A0ABD2PP44"/>
<evidence type="ECO:0000313" key="7">
    <source>
        <dbReference type="Proteomes" id="UP001626550"/>
    </source>
</evidence>
<evidence type="ECO:0000256" key="2">
    <source>
        <dbReference type="ARBA" id="ARBA00006370"/>
    </source>
</evidence>
<evidence type="ECO:0000259" key="5">
    <source>
        <dbReference type="SMART" id="SM00737"/>
    </source>
</evidence>
<evidence type="ECO:0000256" key="1">
    <source>
        <dbReference type="ARBA" id="ARBA00004613"/>
    </source>
</evidence>
<dbReference type="PANTHER" id="PTHR11306:SF68">
    <property type="entry name" value="NPC INTRACELLULAR CHOLESTEROL TRANSPORTER 2"/>
    <property type="match status" value="1"/>
</dbReference>
<dbReference type="PANTHER" id="PTHR11306">
    <property type="entry name" value="NIEMANN PICK TYPE C2 PROTEIN NPC2-RELATED"/>
    <property type="match status" value="1"/>
</dbReference>
<dbReference type="InterPro" id="IPR014756">
    <property type="entry name" value="Ig_E-set"/>
</dbReference>
<name>A0ABD2PP44_9PLAT</name>
<keyword evidence="3" id="KW-0964">Secreted</keyword>
<dbReference type="InterPro" id="IPR039670">
    <property type="entry name" value="NPC2-like"/>
</dbReference>
<evidence type="ECO:0000313" key="6">
    <source>
        <dbReference type="EMBL" id="KAL3308216.1"/>
    </source>
</evidence>
<dbReference type="EMBL" id="JBJKFK010005646">
    <property type="protein sequence ID" value="KAL3308216.1"/>
    <property type="molecule type" value="Genomic_DNA"/>
</dbReference>
<dbReference type="SMART" id="SM00737">
    <property type="entry name" value="ML"/>
    <property type="match status" value="1"/>
</dbReference>
<comment type="subcellular location">
    <subcellularLocation>
        <location evidence="1">Secreted</location>
    </subcellularLocation>
</comment>
<feature type="signal peptide" evidence="4">
    <location>
        <begin position="1"/>
        <end position="21"/>
    </location>
</feature>
<protein>
    <submittedName>
        <fullName evidence="6">Phosphatidylglycerol/phosphatidylinositol transfer protein</fullName>
    </submittedName>
</protein>
<proteinExistence type="inferred from homology"/>
<dbReference type="SUPFAM" id="SSF81296">
    <property type="entry name" value="E set domains"/>
    <property type="match status" value="1"/>
</dbReference>
<evidence type="ECO:0000256" key="3">
    <source>
        <dbReference type="ARBA" id="ARBA00022525"/>
    </source>
</evidence>
<comment type="caution">
    <text evidence="6">The sequence shown here is derived from an EMBL/GenBank/DDBJ whole genome shotgun (WGS) entry which is preliminary data.</text>
</comment>
<keyword evidence="4" id="KW-0732">Signal</keyword>
<feature type="domain" description="MD-2-related lipid-recognition" evidence="5">
    <location>
        <begin position="24"/>
        <end position="147"/>
    </location>
</feature>
<reference evidence="6 7" key="1">
    <citation type="submission" date="2024-11" db="EMBL/GenBank/DDBJ databases">
        <title>Adaptive evolution of stress response genes in parasites aligns with host niche diversity.</title>
        <authorList>
            <person name="Hahn C."/>
            <person name="Resl P."/>
        </authorList>
    </citation>
    <scope>NUCLEOTIDE SEQUENCE [LARGE SCALE GENOMIC DNA]</scope>
    <source>
        <strain evidence="6">EGGRZ-B1_66</strain>
        <tissue evidence="6">Body</tissue>
    </source>
</reference>
<comment type="similarity">
    <text evidence="2">Belongs to the NPC2 family.</text>
</comment>
<accession>A0ABD2PP44</accession>
<dbReference type="Gene3D" id="2.60.40.770">
    <property type="match status" value="1"/>
</dbReference>
<keyword evidence="7" id="KW-1185">Reference proteome</keyword>